<keyword evidence="1" id="KW-0472">Membrane</keyword>
<dbReference type="AlphaFoldDB" id="A0A9X6FVH5"/>
<evidence type="ECO:0000313" key="2">
    <source>
        <dbReference type="EMBL" id="OTZ28990.1"/>
    </source>
</evidence>
<name>A0A9X6FVH5_BACUD</name>
<organism evidence="2 3">
    <name type="scientific">Bacillus thuringiensis subsp. darmstadiensis</name>
    <dbReference type="NCBI Taxonomy" id="132264"/>
    <lineage>
        <taxon>Bacteria</taxon>
        <taxon>Bacillati</taxon>
        <taxon>Bacillota</taxon>
        <taxon>Bacilli</taxon>
        <taxon>Bacillales</taxon>
        <taxon>Bacillaceae</taxon>
        <taxon>Bacillus</taxon>
        <taxon>Bacillus cereus group</taxon>
    </lineage>
</organism>
<proteinExistence type="predicted"/>
<evidence type="ECO:0000313" key="3">
    <source>
        <dbReference type="Proteomes" id="UP000195217"/>
    </source>
</evidence>
<dbReference type="Proteomes" id="UP000195217">
    <property type="component" value="Unassembled WGS sequence"/>
</dbReference>
<feature type="transmembrane region" description="Helical" evidence="1">
    <location>
        <begin position="108"/>
        <end position="127"/>
    </location>
</feature>
<accession>A0A9X6FVH5</accession>
<gene>
    <name evidence="2" type="ORF">BK761_29085</name>
</gene>
<feature type="transmembrane region" description="Helical" evidence="1">
    <location>
        <begin position="75"/>
        <end position="96"/>
    </location>
</feature>
<keyword evidence="1" id="KW-1133">Transmembrane helix</keyword>
<dbReference type="RefSeq" id="WP_000043990.1">
    <property type="nucleotide sequence ID" value="NZ_NFEA01000049.1"/>
</dbReference>
<keyword evidence="1" id="KW-0812">Transmembrane</keyword>
<feature type="transmembrane region" description="Helical" evidence="1">
    <location>
        <begin position="7"/>
        <end position="25"/>
    </location>
</feature>
<evidence type="ECO:0000256" key="1">
    <source>
        <dbReference type="SAM" id="Phobius"/>
    </source>
</evidence>
<dbReference type="EMBL" id="NFEA01000049">
    <property type="protein sequence ID" value="OTZ28990.1"/>
    <property type="molecule type" value="Genomic_DNA"/>
</dbReference>
<reference evidence="2 3" key="1">
    <citation type="submission" date="2016-10" db="EMBL/GenBank/DDBJ databases">
        <title>Comparative genomics of Bacillus thuringiensis reveals a path to pathogens against multiple invertebrate hosts.</title>
        <authorList>
            <person name="Zheng J."/>
            <person name="Gao Q."/>
            <person name="Liu H."/>
            <person name="Peng D."/>
            <person name="Ruan L."/>
            <person name="Sun M."/>
        </authorList>
    </citation>
    <scope>NUCLEOTIDE SEQUENCE [LARGE SCALE GENOMIC DNA]</scope>
    <source>
        <strain evidence="2">BGSC 4M3</strain>
    </source>
</reference>
<sequence>MSKREVMRFVGSLLVAGILLNTSLIILSISWGTIFISNAVLVILYGIAEYREQKRLKEEGVPSIDERVVNKMKSYFTICMTCFVLLFIMYLCVNKYLDRQVVHVNELLYIVIFGLLISMASTSIFATRNR</sequence>
<protein>
    <submittedName>
        <fullName evidence="2">ATPase</fullName>
    </submittedName>
</protein>
<comment type="caution">
    <text evidence="2">The sequence shown here is derived from an EMBL/GenBank/DDBJ whole genome shotgun (WGS) entry which is preliminary data.</text>
</comment>